<organism evidence="5 6">
    <name type="scientific">Thermodesulfovibrio aggregans</name>
    <dbReference type="NCBI Taxonomy" id="86166"/>
    <lineage>
        <taxon>Bacteria</taxon>
        <taxon>Pseudomonadati</taxon>
        <taxon>Nitrospirota</taxon>
        <taxon>Thermodesulfovibrionia</taxon>
        <taxon>Thermodesulfovibrionales</taxon>
        <taxon>Thermodesulfovibrionaceae</taxon>
        <taxon>Thermodesulfovibrio</taxon>
    </lineage>
</organism>
<dbReference type="GO" id="GO:0000160">
    <property type="term" value="P:phosphorelay signal transduction system"/>
    <property type="evidence" value="ECO:0007669"/>
    <property type="project" value="UniProtKB-KW"/>
</dbReference>
<evidence type="ECO:0000256" key="3">
    <source>
        <dbReference type="PROSITE-ProRule" id="PRU00169"/>
    </source>
</evidence>
<dbReference type="Proteomes" id="UP000054976">
    <property type="component" value="Unassembled WGS sequence"/>
</dbReference>
<dbReference type="SUPFAM" id="SSF52172">
    <property type="entry name" value="CheY-like"/>
    <property type="match status" value="1"/>
</dbReference>
<dbReference type="Pfam" id="PF00072">
    <property type="entry name" value="Response_reg"/>
    <property type="match status" value="1"/>
</dbReference>
<evidence type="ECO:0000256" key="2">
    <source>
        <dbReference type="ARBA" id="ARBA00023012"/>
    </source>
</evidence>
<dbReference type="PANTHER" id="PTHR44591">
    <property type="entry name" value="STRESS RESPONSE REGULATOR PROTEIN 1"/>
    <property type="match status" value="1"/>
</dbReference>
<keyword evidence="1" id="KW-0597">Phosphoprotein</keyword>
<dbReference type="InterPro" id="IPR011006">
    <property type="entry name" value="CheY-like_superfamily"/>
</dbReference>
<dbReference type="Gene3D" id="3.40.50.2300">
    <property type="match status" value="1"/>
</dbReference>
<evidence type="ECO:0000313" key="6">
    <source>
        <dbReference type="Proteomes" id="UP000054976"/>
    </source>
</evidence>
<proteinExistence type="predicted"/>
<dbReference type="STRING" id="86166.TAGGR_11177"/>
<dbReference type="OrthoDB" id="9813863at2"/>
<keyword evidence="6" id="KW-1185">Reference proteome</keyword>
<comment type="caution">
    <text evidence="5">The sequence shown here is derived from an EMBL/GenBank/DDBJ whole genome shotgun (WGS) entry which is preliminary data.</text>
</comment>
<dbReference type="AlphaFoldDB" id="A0A0U9HS55"/>
<dbReference type="InterPro" id="IPR050595">
    <property type="entry name" value="Bact_response_regulator"/>
</dbReference>
<comment type="caution">
    <text evidence="3">Lacks conserved residue(s) required for the propagation of feature annotation.</text>
</comment>
<evidence type="ECO:0000256" key="1">
    <source>
        <dbReference type="ARBA" id="ARBA00022553"/>
    </source>
</evidence>
<dbReference type="PANTHER" id="PTHR44591:SF14">
    <property type="entry name" value="PROTEIN PILG"/>
    <property type="match status" value="1"/>
</dbReference>
<dbReference type="EMBL" id="BCNO01000001">
    <property type="protein sequence ID" value="GAQ94978.1"/>
    <property type="molecule type" value="Genomic_DNA"/>
</dbReference>
<dbReference type="PROSITE" id="PS50110">
    <property type="entry name" value="RESPONSE_REGULATORY"/>
    <property type="match status" value="1"/>
</dbReference>
<name>A0A0U9HS55_9BACT</name>
<reference evidence="6" key="1">
    <citation type="submission" date="2016-01" db="EMBL/GenBank/DDBJ databases">
        <title>Draft genome sequence of Thermodesulfovibrio aggregans strain TGE-P1.</title>
        <authorList>
            <person name="Sekiguchi Y."/>
            <person name="Ohashi A."/>
            <person name="Matsuura N."/>
            <person name="Tourlousse M.D."/>
        </authorList>
    </citation>
    <scope>NUCLEOTIDE SEQUENCE [LARGE SCALE GENOMIC DNA]</scope>
    <source>
        <strain evidence="6">TGE-P1</strain>
    </source>
</reference>
<sequence length="160" mass="18765">MYKIFLLEKSPFLSNYLNEDNFSVLTFSNIDNALESIKEQNPHLIIAGADIEESELLNFFKNIREKHSLLLSVLAVLNFYSSINLEQLKNLGADFIIKPFTKEELKQKVEFLLGKKEQTISPYEDNEFIEKFRPFISKEVKIEIQNIFKQILEVMQQRNA</sequence>
<dbReference type="RefSeq" id="WP_059176383.1">
    <property type="nucleotide sequence ID" value="NZ_BCNO01000001.1"/>
</dbReference>
<accession>A0A0U9HS55</accession>
<protein>
    <submittedName>
        <fullName evidence="5">Response regulator receiver domain-containing protein</fullName>
    </submittedName>
</protein>
<gene>
    <name evidence="5" type="ORF">TAGGR_11177</name>
</gene>
<evidence type="ECO:0000313" key="5">
    <source>
        <dbReference type="EMBL" id="GAQ94978.1"/>
    </source>
</evidence>
<dbReference type="InterPro" id="IPR001789">
    <property type="entry name" value="Sig_transdc_resp-reg_receiver"/>
</dbReference>
<evidence type="ECO:0000259" key="4">
    <source>
        <dbReference type="PROSITE" id="PS50110"/>
    </source>
</evidence>
<feature type="domain" description="Response regulatory" evidence="4">
    <location>
        <begin position="1"/>
        <end position="113"/>
    </location>
</feature>
<keyword evidence="2" id="KW-0902">Two-component regulatory system</keyword>